<name>A0A3G4ZXZ0_9VIRU</name>
<sequence>MTDINKWINGKNDYVTTVNYKPLLQDNMYYYNGYPSICPSIRQYHLDMLFNQLIDHCYTEKLYDRNSNLLINRSHRMNFYKFCFANK</sequence>
<gene>
    <name evidence="1" type="ORF">Faunusvirus52_4</name>
</gene>
<reference evidence="1" key="1">
    <citation type="submission" date="2018-10" db="EMBL/GenBank/DDBJ databases">
        <title>Hidden diversity of soil giant viruses.</title>
        <authorList>
            <person name="Schulz F."/>
            <person name="Alteio L."/>
            <person name="Goudeau D."/>
            <person name="Ryan E.M."/>
            <person name="Malmstrom R.R."/>
            <person name="Blanchard J."/>
            <person name="Woyke T."/>
        </authorList>
    </citation>
    <scope>NUCLEOTIDE SEQUENCE</scope>
    <source>
        <strain evidence="1">FNV1</strain>
    </source>
</reference>
<evidence type="ECO:0000313" key="1">
    <source>
        <dbReference type="EMBL" id="AYV79787.1"/>
    </source>
</evidence>
<protein>
    <submittedName>
        <fullName evidence="1">Uncharacterized protein</fullName>
    </submittedName>
</protein>
<proteinExistence type="predicted"/>
<accession>A0A3G4ZXZ0</accession>
<organism evidence="1">
    <name type="scientific">Faunusvirus sp</name>
    <dbReference type="NCBI Taxonomy" id="2487766"/>
    <lineage>
        <taxon>Viruses</taxon>
        <taxon>Varidnaviria</taxon>
        <taxon>Bamfordvirae</taxon>
        <taxon>Nucleocytoviricota</taxon>
        <taxon>Megaviricetes</taxon>
        <taxon>Imitervirales</taxon>
        <taxon>Mimiviridae</taxon>
    </lineage>
</organism>
<dbReference type="EMBL" id="MK072183">
    <property type="protein sequence ID" value="AYV79787.1"/>
    <property type="molecule type" value="Genomic_DNA"/>
</dbReference>